<dbReference type="Proteomes" id="UP000011782">
    <property type="component" value="Unassembled WGS sequence"/>
</dbReference>
<evidence type="ECO:0000313" key="2">
    <source>
        <dbReference type="Proteomes" id="UP000011782"/>
    </source>
</evidence>
<evidence type="ECO:0000313" key="1">
    <source>
        <dbReference type="EMBL" id="EMG29741.1"/>
    </source>
</evidence>
<gene>
    <name evidence="1" type="ORF">H740_10127</name>
</gene>
<organism evidence="1 2">
    <name type="scientific">Campylobacter showae CC57C</name>
    <dbReference type="NCBI Taxonomy" id="1073353"/>
    <lineage>
        <taxon>Bacteria</taxon>
        <taxon>Pseudomonadati</taxon>
        <taxon>Campylobacterota</taxon>
        <taxon>Epsilonproteobacteria</taxon>
        <taxon>Campylobacterales</taxon>
        <taxon>Campylobacteraceae</taxon>
        <taxon>Campylobacter</taxon>
    </lineage>
</organism>
<name>M3II24_9BACT</name>
<accession>M3II24</accession>
<dbReference type="EMBL" id="AOTD01000245">
    <property type="protein sequence ID" value="EMG29741.1"/>
    <property type="molecule type" value="Genomic_DNA"/>
</dbReference>
<dbReference type="RefSeq" id="WP_002953618.1">
    <property type="nucleotide sequence ID" value="NZ_AOTD01000245.1"/>
</dbReference>
<dbReference type="PATRIC" id="fig|1073353.3.peg.2167"/>
<reference evidence="1 2" key="1">
    <citation type="submission" date="2013-02" db="EMBL/GenBank/DDBJ databases">
        <title>Co-occurrence of anaerobic bacteria in colorectal carcinomas.</title>
        <authorList>
            <person name="Holt R.A."/>
            <person name="Warren R.L."/>
            <person name="Allen-Vercoe E."/>
            <person name="Pleasance S."/>
            <person name="Freeman D.J."/>
            <person name="Watson P."/>
            <person name="Moore R."/>
            <person name="Cochrane K."/>
        </authorList>
    </citation>
    <scope>NUCLEOTIDE SEQUENCE [LARGE SCALE GENOMIC DNA]</scope>
    <source>
        <strain evidence="1 2">CC57C</strain>
    </source>
</reference>
<dbReference type="AlphaFoldDB" id="M3II24"/>
<proteinExistence type="predicted"/>
<comment type="caution">
    <text evidence="1">The sequence shown here is derived from an EMBL/GenBank/DDBJ whole genome shotgun (WGS) entry which is preliminary data.</text>
</comment>
<dbReference type="STRING" id="1073353.H740_10127"/>
<sequence length="254" mass="28101">MAENNSNRILKLGVEEIFEDLTYNVAYNEVLKRLKDNGMSDGILKDAIDSGITIMFSSALMLYMQKQEALLQKIVDSAIALLVAALSPLTRVAKGLARKFFKGAKAGMISRFLGVSTEARVGFAQVVTTGANAMFNRKQSESHFYQNAGYVQQQKNQLIATKDQQLAYAKAKADSFNQTLMFKLLTSKFTATDKELLRKITGSSSIDIDQINKVADFMWVKDDKGDIVGLSEAFMQMLNGLGYFHNKVKGAHNG</sequence>
<protein>
    <submittedName>
        <fullName evidence="1">Uncharacterized protein</fullName>
    </submittedName>
</protein>